<dbReference type="InterPro" id="IPR009056">
    <property type="entry name" value="Cyt_c-like_dom"/>
</dbReference>
<evidence type="ECO:0000256" key="9">
    <source>
        <dbReference type="PIRSR" id="PIRSR602326-1"/>
    </source>
</evidence>
<evidence type="ECO:0000256" key="7">
    <source>
        <dbReference type="ARBA" id="ARBA00023004"/>
    </source>
</evidence>
<dbReference type="Proteomes" id="UP000006639">
    <property type="component" value="Chromosome"/>
</dbReference>
<dbReference type="FunFam" id="1.10.760.10:FF:000011">
    <property type="entry name" value="Cytochrome c1, putative"/>
    <property type="match status" value="1"/>
</dbReference>
<dbReference type="GO" id="GO:0016020">
    <property type="term" value="C:membrane"/>
    <property type="evidence" value="ECO:0007669"/>
    <property type="project" value="UniProtKB-SubCell"/>
</dbReference>
<dbReference type="RefSeq" id="WP_013951375.1">
    <property type="nucleotide sequence ID" value="NC_015722.1"/>
</dbReference>
<evidence type="ECO:0000256" key="2">
    <source>
        <dbReference type="ARBA" id="ARBA00016165"/>
    </source>
</evidence>
<dbReference type="PROSITE" id="PS51007">
    <property type="entry name" value="CYTC"/>
    <property type="match status" value="1"/>
</dbReference>
<dbReference type="Gene3D" id="1.10.760.10">
    <property type="entry name" value="Cytochrome c-like domain"/>
    <property type="match status" value="1"/>
</dbReference>
<evidence type="ECO:0000313" key="15">
    <source>
        <dbReference type="Proteomes" id="UP000006639"/>
    </source>
</evidence>
<feature type="chain" id="PRO_5003365011" description="Cytochrome c1" evidence="12">
    <location>
        <begin position="21"/>
        <end position="254"/>
    </location>
</feature>
<dbReference type="EMBL" id="CP002130">
    <property type="protein sequence ID" value="AEI89175.1"/>
    <property type="molecule type" value="Genomic_DNA"/>
</dbReference>
<feature type="binding site" description="covalent" evidence="9">
    <location>
        <position position="60"/>
    </location>
    <ligand>
        <name>heme c</name>
        <dbReference type="ChEBI" id="CHEBI:61717"/>
    </ligand>
</feature>
<feature type="signal peptide" evidence="12">
    <location>
        <begin position="1"/>
        <end position="20"/>
    </location>
</feature>
<keyword evidence="3 9" id="KW-0349">Heme</keyword>
<dbReference type="HOGENOM" id="CLU_040334_1_2_5"/>
<evidence type="ECO:0000256" key="8">
    <source>
        <dbReference type="ARBA" id="ARBA00023136"/>
    </source>
</evidence>
<keyword evidence="12" id="KW-0732">Signal</keyword>
<dbReference type="InterPro" id="IPR036909">
    <property type="entry name" value="Cyt_c-like_dom_sf"/>
</dbReference>
<dbReference type="PRINTS" id="PR00603">
    <property type="entry name" value="CYTOCHROMEC1"/>
</dbReference>
<evidence type="ECO:0000256" key="11">
    <source>
        <dbReference type="SAM" id="Phobius"/>
    </source>
</evidence>
<evidence type="ECO:0000256" key="4">
    <source>
        <dbReference type="ARBA" id="ARBA00022692"/>
    </source>
</evidence>
<feature type="transmembrane region" description="Helical" evidence="11">
    <location>
        <begin position="227"/>
        <end position="245"/>
    </location>
</feature>
<dbReference type="KEGG" id="mmn:midi_00891"/>
<dbReference type="Gene3D" id="1.20.5.100">
    <property type="entry name" value="Cytochrome c1, transmembrane anchor, C-terminal"/>
    <property type="match status" value="1"/>
</dbReference>
<evidence type="ECO:0000313" key="14">
    <source>
        <dbReference type="EMBL" id="AEI89175.1"/>
    </source>
</evidence>
<feature type="domain" description="Cytochrome c" evidence="13">
    <location>
        <begin position="44"/>
        <end position="151"/>
    </location>
</feature>
<evidence type="ECO:0000256" key="3">
    <source>
        <dbReference type="ARBA" id="ARBA00022617"/>
    </source>
</evidence>
<accession>F7XWX6</accession>
<feature type="binding site" description="covalent" evidence="9">
    <location>
        <position position="57"/>
    </location>
    <ligand>
        <name>heme c</name>
        <dbReference type="ChEBI" id="CHEBI:61717"/>
    </ligand>
</feature>
<dbReference type="PANTHER" id="PTHR10266">
    <property type="entry name" value="CYTOCHROME C1"/>
    <property type="match status" value="1"/>
</dbReference>
<keyword evidence="7 9" id="KW-0408">Iron</keyword>
<evidence type="ECO:0000256" key="10">
    <source>
        <dbReference type="SAM" id="MobiDB-lite"/>
    </source>
</evidence>
<comment type="subcellular location">
    <subcellularLocation>
        <location evidence="1">Membrane</location>
    </subcellularLocation>
</comment>
<evidence type="ECO:0000256" key="1">
    <source>
        <dbReference type="ARBA" id="ARBA00004370"/>
    </source>
</evidence>
<dbReference type="InterPro" id="IPR002326">
    <property type="entry name" value="Cyt_c1"/>
</dbReference>
<comment type="cofactor">
    <cofactor evidence="9">
        <name>heme c</name>
        <dbReference type="ChEBI" id="CHEBI:61717"/>
    </cofactor>
    <text evidence="9">Binds 1 heme c group covalently per subunit.</text>
</comment>
<proteinExistence type="predicted"/>
<keyword evidence="4 11" id="KW-0812">Transmembrane</keyword>
<dbReference type="AlphaFoldDB" id="F7XWX6"/>
<feature type="region of interest" description="Disordered" evidence="10">
    <location>
        <begin position="92"/>
        <end position="113"/>
    </location>
</feature>
<evidence type="ECO:0000256" key="12">
    <source>
        <dbReference type="SAM" id="SignalP"/>
    </source>
</evidence>
<evidence type="ECO:0000259" key="13">
    <source>
        <dbReference type="PROSITE" id="PS51007"/>
    </source>
</evidence>
<dbReference type="Pfam" id="PF02167">
    <property type="entry name" value="Cytochrom_C1"/>
    <property type="match status" value="1"/>
</dbReference>
<keyword evidence="5 9" id="KW-0479">Metal-binding</keyword>
<dbReference type="GO" id="GO:0046872">
    <property type="term" value="F:metal ion binding"/>
    <property type="evidence" value="ECO:0007669"/>
    <property type="project" value="UniProtKB-KW"/>
</dbReference>
<dbReference type="GO" id="GO:0009055">
    <property type="term" value="F:electron transfer activity"/>
    <property type="evidence" value="ECO:0007669"/>
    <property type="project" value="InterPro"/>
</dbReference>
<dbReference type="OrthoDB" id="9808471at2"/>
<keyword evidence="15" id="KW-1185">Reference proteome</keyword>
<organism evidence="14 15">
    <name type="scientific">Midichloria mitochondrii (strain IricVA)</name>
    <dbReference type="NCBI Taxonomy" id="696127"/>
    <lineage>
        <taxon>Bacteria</taxon>
        <taxon>Pseudomonadati</taxon>
        <taxon>Pseudomonadota</taxon>
        <taxon>Alphaproteobacteria</taxon>
        <taxon>Rickettsiales</taxon>
        <taxon>Candidatus Midichloriaceae</taxon>
        <taxon>Candidatus Midichloria</taxon>
    </lineage>
</organism>
<evidence type="ECO:0000256" key="5">
    <source>
        <dbReference type="ARBA" id="ARBA00022723"/>
    </source>
</evidence>
<gene>
    <name evidence="14" type="primary">cYT1</name>
    <name evidence="14" type="ordered locus">midi_00891</name>
</gene>
<reference evidence="14 15" key="1">
    <citation type="journal article" date="2011" name="Mol. Biol. Evol.">
        <title>Phylogenomic evidence for the presence of a flagellum and cbb3 oxidase in the free-living mitochondrial ancestor.</title>
        <authorList>
            <person name="Sassera D."/>
            <person name="Lo N."/>
            <person name="Epis S."/>
            <person name="D'Auria G."/>
            <person name="Montagna M."/>
            <person name="Comandatore F."/>
            <person name="Horner D."/>
            <person name="Pereto J."/>
            <person name="Luciano A.M."/>
            <person name="Franciosi F."/>
            <person name="Ferri E."/>
            <person name="Crotti E."/>
            <person name="Bazzocchi C."/>
            <person name="Daffonchio D."/>
            <person name="Sacchi L."/>
            <person name="Moya A."/>
            <person name="Latorre A."/>
            <person name="Bandi C."/>
        </authorList>
    </citation>
    <scope>NUCLEOTIDE SEQUENCE [LARGE SCALE GENOMIC DNA]</scope>
    <source>
        <strain evidence="14 15">IricVA</strain>
    </source>
</reference>
<feature type="binding site" description="covalent" evidence="9">
    <location>
        <position position="182"/>
    </location>
    <ligand>
        <name>heme c</name>
        <dbReference type="ChEBI" id="CHEBI:61717"/>
    </ligand>
</feature>
<sequence length="254" mass="28291">MAKNIFYYLLFIIFSINANAMEDVAKPKQIEWPFDGITGTFDRQSIQRGFKVFKEVCSACHSVDRLAFRNFAEIGFSEAEIKSLAAEYSVNDGPSDDGEMFERPARPSDQISGPYANEKAARAANNGAYPPDLSLIIKARADGANYVYSLLTGFSTPPAGFHLGENMYYNPYFAGGGSQLAMAPPLTKDGQVSYSDGTEATIEQMAKDVVNFLQWAAEPEMEKRKNIGISVMIFLAIFTFLFYLAKKRIWKNVK</sequence>
<keyword evidence="8 11" id="KW-0472">Membrane</keyword>
<evidence type="ECO:0000256" key="6">
    <source>
        <dbReference type="ARBA" id="ARBA00022989"/>
    </source>
</evidence>
<name>F7XWX6_MIDMI</name>
<dbReference type="PANTHER" id="PTHR10266:SF3">
    <property type="entry name" value="CYTOCHROME C1, HEME PROTEIN, MITOCHONDRIAL"/>
    <property type="match status" value="1"/>
</dbReference>
<dbReference type="SUPFAM" id="SSF46626">
    <property type="entry name" value="Cytochrome c"/>
    <property type="match status" value="1"/>
</dbReference>
<dbReference type="STRING" id="696127.midi_00891"/>
<protein>
    <recommendedName>
        <fullName evidence="2">Cytochrome c1</fullName>
    </recommendedName>
</protein>
<feature type="binding site" description="covalent" evidence="9">
    <location>
        <position position="61"/>
    </location>
    <ligand>
        <name>heme c</name>
        <dbReference type="ChEBI" id="CHEBI:61717"/>
    </ligand>
</feature>
<dbReference type="GO" id="GO:0020037">
    <property type="term" value="F:heme binding"/>
    <property type="evidence" value="ECO:0007669"/>
    <property type="project" value="InterPro"/>
</dbReference>
<keyword evidence="6 11" id="KW-1133">Transmembrane helix</keyword>